<dbReference type="Proteomes" id="UP000054995">
    <property type="component" value="Unassembled WGS sequence"/>
</dbReference>
<comment type="caution">
    <text evidence="10">The sequence shown here is derived from an EMBL/GenBank/DDBJ whole genome shotgun (WGS) entry which is preliminary data.</text>
</comment>
<keyword evidence="8" id="KW-0143">Chaperone</keyword>
<keyword evidence="11" id="KW-1185">Reference proteome</keyword>
<comment type="subunit">
    <text evidence="8">Heterohexamer.</text>
</comment>
<gene>
    <name evidence="10" type="primary">timm10b</name>
    <name evidence="10" type="ORF">T4D_5968</name>
</gene>
<dbReference type="AlphaFoldDB" id="A0A0V1FDZ3"/>
<dbReference type="Pfam" id="PF02953">
    <property type="entry name" value="zf-Tim10_DDP"/>
    <property type="match status" value="1"/>
</dbReference>
<keyword evidence="2" id="KW-0479">Metal-binding</keyword>
<evidence type="ECO:0000313" key="11">
    <source>
        <dbReference type="Proteomes" id="UP000054995"/>
    </source>
</evidence>
<dbReference type="InterPro" id="IPR050673">
    <property type="entry name" value="Mito_inner_translocase_sub"/>
</dbReference>
<evidence type="ECO:0000259" key="9">
    <source>
        <dbReference type="Pfam" id="PF02953"/>
    </source>
</evidence>
<evidence type="ECO:0000256" key="1">
    <source>
        <dbReference type="ARBA" id="ARBA00022448"/>
    </source>
</evidence>
<name>A0A0V1FDZ3_TRIPS</name>
<dbReference type="InterPro" id="IPR035427">
    <property type="entry name" value="Tim10-like_dom_sf"/>
</dbReference>
<feature type="domain" description="Tim10-like" evidence="9">
    <location>
        <begin position="52"/>
        <end position="106"/>
    </location>
</feature>
<keyword evidence="4 8" id="KW-0653">Protein transport</keyword>
<keyword evidence="5 8" id="KW-0811">Translocation</keyword>
<reference evidence="10 11" key="1">
    <citation type="submission" date="2015-01" db="EMBL/GenBank/DDBJ databases">
        <title>Evolution of Trichinella species and genotypes.</title>
        <authorList>
            <person name="Korhonen P.K."/>
            <person name="Edoardo P."/>
            <person name="Giuseppe L.R."/>
            <person name="Gasser R.B."/>
        </authorList>
    </citation>
    <scope>NUCLEOTIDE SEQUENCE [LARGE SCALE GENOMIC DNA]</scope>
    <source>
        <strain evidence="10">ISS470</strain>
    </source>
</reference>
<evidence type="ECO:0000256" key="3">
    <source>
        <dbReference type="ARBA" id="ARBA00022833"/>
    </source>
</evidence>
<dbReference type="GO" id="GO:0046872">
    <property type="term" value="F:metal ion binding"/>
    <property type="evidence" value="ECO:0007669"/>
    <property type="project" value="UniProtKB-KW"/>
</dbReference>
<evidence type="ECO:0000313" key="10">
    <source>
        <dbReference type="EMBL" id="KRY83983.1"/>
    </source>
</evidence>
<evidence type="ECO:0000256" key="4">
    <source>
        <dbReference type="ARBA" id="ARBA00022927"/>
    </source>
</evidence>
<evidence type="ECO:0000256" key="8">
    <source>
        <dbReference type="RuleBase" id="RU367043"/>
    </source>
</evidence>
<dbReference type="Gene3D" id="1.10.287.810">
    <property type="entry name" value="Mitochondrial import inner membrane translocase subunit tim13 like domains"/>
    <property type="match status" value="1"/>
</dbReference>
<dbReference type="SUPFAM" id="SSF144122">
    <property type="entry name" value="Tim10-like"/>
    <property type="match status" value="1"/>
</dbReference>
<comment type="similarity">
    <text evidence="8">Belongs to the small Tim family.</text>
</comment>
<keyword evidence="1 8" id="KW-0813">Transport</keyword>
<keyword evidence="7 8" id="KW-1015">Disulfide bond</keyword>
<dbReference type="GO" id="GO:0005743">
    <property type="term" value="C:mitochondrial inner membrane"/>
    <property type="evidence" value="ECO:0007669"/>
    <property type="project" value="UniProtKB-SubCell"/>
</dbReference>
<accession>A0A0V1FDZ3</accession>
<dbReference type="EMBL" id="JYDT01000125">
    <property type="protein sequence ID" value="KRY83983.1"/>
    <property type="molecule type" value="Genomic_DNA"/>
</dbReference>
<evidence type="ECO:0000256" key="2">
    <source>
        <dbReference type="ARBA" id="ARBA00022723"/>
    </source>
</evidence>
<proteinExistence type="inferred from homology"/>
<keyword evidence="8" id="KW-0472">Membrane</keyword>
<keyword evidence="8" id="KW-0999">Mitochondrion inner membrane</keyword>
<keyword evidence="3" id="KW-0862">Zinc</keyword>
<dbReference type="OrthoDB" id="1551503at2759"/>
<dbReference type="PANTHER" id="PTHR13172">
    <property type="entry name" value="MITOCHONDRIAL IMPORT INNER MEMBRANE TRANSLOCASE SUBUNIT TIM9B"/>
    <property type="match status" value="1"/>
</dbReference>
<protein>
    <recommendedName>
        <fullName evidence="8">Mitochondrial import inner membrane translocase subunit</fullName>
    </recommendedName>
</protein>
<evidence type="ECO:0000256" key="5">
    <source>
        <dbReference type="ARBA" id="ARBA00023010"/>
    </source>
</evidence>
<evidence type="ECO:0000256" key="7">
    <source>
        <dbReference type="ARBA" id="ARBA00023157"/>
    </source>
</evidence>
<dbReference type="GO" id="GO:0015031">
    <property type="term" value="P:protein transport"/>
    <property type="evidence" value="ECO:0007669"/>
    <property type="project" value="UniProtKB-KW"/>
</dbReference>
<sequence length="114" mass="13275">MQLVPSSENLKIVQLFAKLYCCTNENLRSVYRKPAKIVYCTFGEFYFSVVDLRQFLILYNSLTEVCFNSCVYSLNGRSLITDEHQCVARCVEKNIRGNERILKTFMNRAKVNGR</sequence>
<dbReference type="InterPro" id="IPR004217">
    <property type="entry name" value="Tim10-like"/>
</dbReference>
<comment type="subcellular location">
    <subcellularLocation>
        <location evidence="8">Mitochondrion inner membrane</location>
        <topology evidence="8">Peripheral membrane protein</topology>
        <orientation evidence="8">Intermembrane side</orientation>
    </subcellularLocation>
</comment>
<organism evidence="10 11">
    <name type="scientific">Trichinella pseudospiralis</name>
    <name type="common">Parasitic roundworm</name>
    <dbReference type="NCBI Taxonomy" id="6337"/>
    <lineage>
        <taxon>Eukaryota</taxon>
        <taxon>Metazoa</taxon>
        <taxon>Ecdysozoa</taxon>
        <taxon>Nematoda</taxon>
        <taxon>Enoplea</taxon>
        <taxon>Dorylaimia</taxon>
        <taxon>Trichinellida</taxon>
        <taxon>Trichinellidae</taxon>
        <taxon>Trichinella</taxon>
    </lineage>
</organism>
<keyword evidence="6 8" id="KW-0496">Mitochondrion</keyword>
<comment type="domain">
    <text evidence="8">The twin CX3C motif contains 4 conserved Cys residues that form 2 disulfide bonds in the mitochondrial intermembrane space.</text>
</comment>
<evidence type="ECO:0000256" key="6">
    <source>
        <dbReference type="ARBA" id="ARBA00023128"/>
    </source>
</evidence>
<comment type="function">
    <text evidence="8">Mitochondrial intermembrane chaperone that participates in the import and insertion of some multi-pass transmembrane proteins into the mitochondrial inner membrane. Also required for the transfer of beta-barrel precursors from the TOM complex to the sorting and assembly machinery (SAM complex) of the outer membrane. Acts as a chaperone-like protein that protects the hydrophobic precursors from aggregation and guide them through the mitochondrial intermembrane space.</text>
</comment>